<evidence type="ECO:0000313" key="1">
    <source>
        <dbReference type="EMBL" id="KAJ4940090.1"/>
    </source>
</evidence>
<name>A0AAD6FNX9_9TELE</name>
<sequence length="75" mass="7992">MCRSQLWDLDDTCSAGAIDASSRGNNGLPASAFSSGAIIQACLGHKSTVLLERPAWPCLCCSMQRICRPHKPSCP</sequence>
<keyword evidence="2" id="KW-1185">Reference proteome</keyword>
<protein>
    <submittedName>
        <fullName evidence="1">Uncharacterized protein</fullName>
    </submittedName>
</protein>
<dbReference type="EMBL" id="JAPTMU010000007">
    <property type="protein sequence ID" value="KAJ4940090.1"/>
    <property type="molecule type" value="Genomic_DNA"/>
</dbReference>
<accession>A0AAD6FNX9</accession>
<reference evidence="1" key="1">
    <citation type="submission" date="2022-11" db="EMBL/GenBank/DDBJ databases">
        <title>Chromosome-level genome of Pogonophryne albipinna.</title>
        <authorList>
            <person name="Jo E."/>
        </authorList>
    </citation>
    <scope>NUCLEOTIDE SEQUENCE</scope>
    <source>
        <strain evidence="1">SGF0006</strain>
        <tissue evidence="1">Muscle</tissue>
    </source>
</reference>
<dbReference type="Proteomes" id="UP001219934">
    <property type="component" value="Unassembled WGS sequence"/>
</dbReference>
<gene>
    <name evidence="1" type="ORF">JOQ06_026400</name>
</gene>
<comment type="caution">
    <text evidence="1">The sequence shown here is derived from an EMBL/GenBank/DDBJ whole genome shotgun (WGS) entry which is preliminary data.</text>
</comment>
<evidence type="ECO:0000313" key="2">
    <source>
        <dbReference type="Proteomes" id="UP001219934"/>
    </source>
</evidence>
<dbReference type="AlphaFoldDB" id="A0AAD6FNX9"/>
<organism evidence="1 2">
    <name type="scientific">Pogonophryne albipinna</name>
    <dbReference type="NCBI Taxonomy" id="1090488"/>
    <lineage>
        <taxon>Eukaryota</taxon>
        <taxon>Metazoa</taxon>
        <taxon>Chordata</taxon>
        <taxon>Craniata</taxon>
        <taxon>Vertebrata</taxon>
        <taxon>Euteleostomi</taxon>
        <taxon>Actinopterygii</taxon>
        <taxon>Neopterygii</taxon>
        <taxon>Teleostei</taxon>
        <taxon>Neoteleostei</taxon>
        <taxon>Acanthomorphata</taxon>
        <taxon>Eupercaria</taxon>
        <taxon>Perciformes</taxon>
        <taxon>Notothenioidei</taxon>
        <taxon>Pogonophryne</taxon>
    </lineage>
</organism>
<proteinExistence type="predicted"/>